<dbReference type="PANTHER" id="PTHR47272:SF1">
    <property type="entry name" value="PIGGYBAC TRANSPOSABLE ELEMENT-DERIVED PROTEIN 3-LIKE"/>
    <property type="match status" value="1"/>
</dbReference>
<dbReference type="OrthoDB" id="122438at2759"/>
<organism evidence="1 2">
    <name type="scientific">Trichinella nativa</name>
    <dbReference type="NCBI Taxonomy" id="6335"/>
    <lineage>
        <taxon>Eukaryota</taxon>
        <taxon>Metazoa</taxon>
        <taxon>Ecdysozoa</taxon>
        <taxon>Nematoda</taxon>
        <taxon>Enoplea</taxon>
        <taxon>Dorylaimia</taxon>
        <taxon>Trichinellida</taxon>
        <taxon>Trichinellidae</taxon>
        <taxon>Trichinella</taxon>
    </lineage>
</organism>
<name>A0A0V1LTL1_9BILA</name>
<evidence type="ECO:0000313" key="1">
    <source>
        <dbReference type="EMBL" id="KRZ62838.1"/>
    </source>
</evidence>
<dbReference type="STRING" id="6335.A0A0V1LTL1"/>
<reference evidence="1 2" key="1">
    <citation type="submission" date="2015-05" db="EMBL/GenBank/DDBJ databases">
        <title>Evolution of Trichinella species and genotypes.</title>
        <authorList>
            <person name="Korhonen P.K."/>
            <person name="Edoardo P."/>
            <person name="Giuseppe L.R."/>
            <person name="Gasser R.B."/>
        </authorList>
    </citation>
    <scope>NUCLEOTIDE SEQUENCE [LARGE SCALE GENOMIC DNA]</scope>
    <source>
        <strain evidence="1">ISS10</strain>
    </source>
</reference>
<proteinExistence type="predicted"/>
<protein>
    <recommendedName>
        <fullName evidence="3">PiggyBac transposable element-derived protein domain-containing protein</fullName>
    </recommendedName>
</protein>
<dbReference type="AlphaFoldDB" id="A0A0V1LTL1"/>
<accession>A0A0V1LTL1</accession>
<comment type="caution">
    <text evidence="1">The sequence shown here is derived from an EMBL/GenBank/DDBJ whole genome shotgun (WGS) entry which is preliminary data.</text>
</comment>
<evidence type="ECO:0000313" key="2">
    <source>
        <dbReference type="Proteomes" id="UP000054721"/>
    </source>
</evidence>
<dbReference type="EMBL" id="JYDW01000005">
    <property type="protein sequence ID" value="KRZ62838.1"/>
    <property type="molecule type" value="Genomic_DNA"/>
</dbReference>
<evidence type="ECO:0008006" key="3">
    <source>
        <dbReference type="Google" id="ProtNLM"/>
    </source>
</evidence>
<dbReference type="PANTHER" id="PTHR47272">
    <property type="entry name" value="DDE_TNP_1_7 DOMAIN-CONTAINING PROTEIN"/>
    <property type="match status" value="1"/>
</dbReference>
<dbReference type="Proteomes" id="UP000054721">
    <property type="component" value="Unassembled WGS sequence"/>
</dbReference>
<gene>
    <name evidence="1" type="ORF">T02_2788</name>
</gene>
<sequence>MRINRLRGCPVMPFNELKRRGRGATDFYRTKDNKMCVLKWFDNREFIEVPCSAVVSEYKKFIRGVDFTRMLISLYRMDRSVYRCKRDRRQIEQMDEEE</sequence>
<keyword evidence="2" id="KW-1185">Reference proteome</keyword>